<dbReference type="RefSeq" id="XP_040719163.1">
    <property type="nucleotide sequence ID" value="XM_040853632.1"/>
</dbReference>
<sequence length="156" mass="17260">MNIKGFAIANVANVNYPGIYNCTYHSMPGCTHAVLLKQTDQSNTPNPSGNERGPLYPLCFCSLDFGTKIPSMNASRLRCTMTTNPQDLPDGTFSLFPQCPMLRSFGGRCAIVAMRCRFACTDVPTWCKWETYFGWLEGSRLVGLRGDLESAERRGG</sequence>
<dbReference type="Proteomes" id="UP000193689">
    <property type="component" value="Unassembled WGS sequence"/>
</dbReference>
<reference evidence="1 2" key="1">
    <citation type="submission" date="2016-07" db="EMBL/GenBank/DDBJ databases">
        <title>Pervasive Adenine N6-methylation of Active Genes in Fungi.</title>
        <authorList>
            <consortium name="DOE Joint Genome Institute"/>
            <person name="Mondo S.J."/>
            <person name="Dannebaum R.O."/>
            <person name="Kuo R.C."/>
            <person name="Labutti K."/>
            <person name="Haridas S."/>
            <person name="Kuo A."/>
            <person name="Salamov A."/>
            <person name="Ahrendt S.R."/>
            <person name="Lipzen A."/>
            <person name="Sullivan W."/>
            <person name="Andreopoulos W.B."/>
            <person name="Clum A."/>
            <person name="Lindquist E."/>
            <person name="Daum C."/>
            <person name="Ramamoorthy G.K."/>
            <person name="Gryganskyi A."/>
            <person name="Culley D."/>
            <person name="Magnuson J.K."/>
            <person name="James T.Y."/>
            <person name="O'Malley M.A."/>
            <person name="Stajich J.E."/>
            <person name="Spatafora J.W."/>
            <person name="Visel A."/>
            <person name="Grigoriev I.V."/>
        </authorList>
    </citation>
    <scope>NUCLEOTIDE SEQUENCE [LARGE SCALE GENOMIC DNA]</scope>
    <source>
        <strain evidence="1 2">CBS 129021</strain>
    </source>
</reference>
<comment type="caution">
    <text evidence="1">The sequence shown here is derived from an EMBL/GenBank/DDBJ whole genome shotgun (WGS) entry which is preliminary data.</text>
</comment>
<dbReference type="EMBL" id="MCFJ01000003">
    <property type="protein sequence ID" value="ORY68876.1"/>
    <property type="molecule type" value="Genomic_DNA"/>
</dbReference>
<dbReference type="AlphaFoldDB" id="A0A1Y2EC86"/>
<evidence type="ECO:0000313" key="2">
    <source>
        <dbReference type="Proteomes" id="UP000193689"/>
    </source>
</evidence>
<gene>
    <name evidence="1" type="ORF">BCR38DRAFT_140629</name>
</gene>
<protein>
    <submittedName>
        <fullName evidence="1">Uncharacterized protein</fullName>
    </submittedName>
</protein>
<dbReference type="InParanoid" id="A0A1Y2EC86"/>
<evidence type="ECO:0000313" key="1">
    <source>
        <dbReference type="EMBL" id="ORY68876.1"/>
    </source>
</evidence>
<organism evidence="1 2">
    <name type="scientific">Pseudomassariella vexata</name>
    <dbReference type="NCBI Taxonomy" id="1141098"/>
    <lineage>
        <taxon>Eukaryota</taxon>
        <taxon>Fungi</taxon>
        <taxon>Dikarya</taxon>
        <taxon>Ascomycota</taxon>
        <taxon>Pezizomycotina</taxon>
        <taxon>Sordariomycetes</taxon>
        <taxon>Xylariomycetidae</taxon>
        <taxon>Amphisphaeriales</taxon>
        <taxon>Pseudomassariaceae</taxon>
        <taxon>Pseudomassariella</taxon>
    </lineage>
</organism>
<name>A0A1Y2EC86_9PEZI</name>
<keyword evidence="2" id="KW-1185">Reference proteome</keyword>
<accession>A0A1Y2EC86</accession>
<dbReference type="GeneID" id="63769844"/>
<proteinExistence type="predicted"/>